<reference evidence="2 3" key="1">
    <citation type="journal article" date="1997" name="Mol. Microbiol.">
        <title>Characterization of Natronobacterium magadii phage phi Ch1, a unique archaeal phage containing DNA and RNA.</title>
        <authorList>
            <person name="Witte A."/>
            <person name="Baranyi U."/>
            <person name="Klein R."/>
            <person name="Sulzner M."/>
            <person name="Luo C."/>
            <person name="Wanner G."/>
            <person name="Kruger D.H."/>
            <person name="Lubitz W."/>
        </authorList>
    </citation>
    <scope>NUCLEOTIDE SEQUENCE [LARGE SCALE GENOMIC DNA]</scope>
</reference>
<evidence type="ECO:0000256" key="1">
    <source>
        <dbReference type="SAM" id="MobiDB-lite"/>
    </source>
</evidence>
<feature type="region of interest" description="Disordered" evidence="1">
    <location>
        <begin position="1"/>
        <end position="28"/>
    </location>
</feature>
<dbReference type="Proteomes" id="UP000293038">
    <property type="component" value="Segment"/>
</dbReference>
<gene>
    <name evidence="2" type="ORF">PhiCh1_160</name>
</gene>
<evidence type="ECO:0000313" key="3">
    <source>
        <dbReference type="Proteomes" id="UP000293038"/>
    </source>
</evidence>
<sequence length="95" mass="10421">MQLIFTPDDSGTNRASGYATVPYSSDSEEETVAEITEDVLASVFQEAQDNGATLKGADESIDTAVDDPLSYRDYLILRDGEIVFDESYSRNQNEG</sequence>
<protein>
    <submittedName>
        <fullName evidence="2">Uncharacterized protein</fullName>
    </submittedName>
</protein>
<name>A0A481W444_9CAUD</name>
<dbReference type="EMBL" id="MK450543">
    <property type="protein sequence ID" value="QBJ01214.1"/>
    <property type="molecule type" value="Genomic_DNA"/>
</dbReference>
<proteinExistence type="predicted"/>
<evidence type="ECO:0000313" key="2">
    <source>
        <dbReference type="EMBL" id="QBJ01214.1"/>
    </source>
</evidence>
<keyword evidence="3" id="KW-1185">Reference proteome</keyword>
<reference evidence="2 3" key="2">
    <citation type="journal article" date="2002" name="Mol. Microbiol.">
        <title>Natrialba magadii virus phiCh1: first complete nucleotide sequence and functional organization of a virus infecting a haloalkaliphilic archaeon.</title>
        <authorList>
            <person name="Klein R."/>
            <person name="Baranyi U."/>
            <person name="Rossler N."/>
            <person name="Greineder B."/>
            <person name="Scholz H."/>
            <person name="Witte A."/>
        </authorList>
    </citation>
    <scope>NUCLEOTIDE SEQUENCE [LARGE SCALE GENOMIC DNA]</scope>
</reference>
<organism evidence="2 3">
    <name type="scientific">Natrialba phage PhiCh1</name>
    <dbReference type="NCBI Taxonomy" id="114777"/>
    <lineage>
        <taxon>Viruses</taxon>
        <taxon>Duplodnaviria</taxon>
        <taxon>Heunggongvirae</taxon>
        <taxon>Uroviricota</taxon>
        <taxon>Caudoviricetes</taxon>
        <taxon>Vertoviridae</taxon>
        <taxon>Myohalovirus</taxon>
        <taxon>Myohalovirus alkaliphilum</taxon>
        <taxon>Myohalovirus phiCh1</taxon>
    </lineage>
</organism>
<accession>A0A481W444</accession>
<reference evidence="3" key="3">
    <citation type="journal article" date="2019" name="Genes (Basel)">
        <title>Halobacterium salinarum virus ChaoS9, a Novel Halovirus Related to PhiH1 and PhiCh1.</title>
        <authorList>
            <person name="Dyall-Smith M."/>
            <person name="Palm P."/>
            <person name="Wanner G."/>
            <person name="Witte A."/>
            <person name="Oesterhelt D."/>
            <person name="Pfeiffer F."/>
        </authorList>
    </citation>
    <scope>NUCLEOTIDE SEQUENCE [LARGE SCALE GENOMIC DNA]</scope>
</reference>